<name>A0A3B0WCU2_9ZZZZ</name>
<protein>
    <recommendedName>
        <fullName evidence="3">NodB homology domain-containing protein</fullName>
    </recommendedName>
</protein>
<organism evidence="4">
    <name type="scientific">hydrothermal vent metagenome</name>
    <dbReference type="NCBI Taxonomy" id="652676"/>
    <lineage>
        <taxon>unclassified sequences</taxon>
        <taxon>metagenomes</taxon>
        <taxon>ecological metagenomes</taxon>
    </lineage>
</organism>
<accession>A0A3B0WCU2</accession>
<sequence length="240" mass="27369">MKAIITFHSIDDSGSVLSFPEKRFARLVDSLQRKNMPVLDLNTLLHTDTTNGVALTFDDGMHSLFTAALPILKDYAVPAHLYLTTGAVAKTNRWATQPEDAPNFNMLSWDEIEQLHNAGIIIDAHTHQHPDMRKLTLNEMEEECEMADELIEQKLGRRPQYFAYPYGYKDAHVCDFVRGRYKATVTTELRMLSSHEDSANLPRLDSYYLKGDWLQDNLSSPMSKAYLSLRSVMRSLRGSQ</sequence>
<dbReference type="PANTHER" id="PTHR34216">
    <property type="match status" value="1"/>
</dbReference>
<dbReference type="GO" id="GO:0016810">
    <property type="term" value="F:hydrolase activity, acting on carbon-nitrogen (but not peptide) bonds"/>
    <property type="evidence" value="ECO:0007669"/>
    <property type="project" value="InterPro"/>
</dbReference>
<evidence type="ECO:0000313" key="4">
    <source>
        <dbReference type="EMBL" id="VAW53808.1"/>
    </source>
</evidence>
<dbReference type="Pfam" id="PF01522">
    <property type="entry name" value="Polysacc_deac_1"/>
    <property type="match status" value="1"/>
</dbReference>
<dbReference type="EMBL" id="UOFE01000035">
    <property type="protein sequence ID" value="VAW53808.1"/>
    <property type="molecule type" value="Genomic_DNA"/>
</dbReference>
<dbReference type="InterPro" id="IPR002509">
    <property type="entry name" value="NODB_dom"/>
</dbReference>
<reference evidence="4" key="1">
    <citation type="submission" date="2018-06" db="EMBL/GenBank/DDBJ databases">
        <authorList>
            <person name="Zhirakovskaya E."/>
        </authorList>
    </citation>
    <scope>NUCLEOTIDE SEQUENCE</scope>
</reference>
<evidence type="ECO:0000256" key="1">
    <source>
        <dbReference type="ARBA" id="ARBA00004613"/>
    </source>
</evidence>
<dbReference type="SUPFAM" id="SSF88713">
    <property type="entry name" value="Glycoside hydrolase/deacetylase"/>
    <property type="match status" value="1"/>
</dbReference>
<dbReference type="InterPro" id="IPR011330">
    <property type="entry name" value="Glyco_hydro/deAcase_b/a-brl"/>
</dbReference>
<dbReference type="CDD" id="cd10918">
    <property type="entry name" value="CE4_NodB_like_5s_6s"/>
    <property type="match status" value="1"/>
</dbReference>
<dbReference type="PANTHER" id="PTHR34216:SF3">
    <property type="entry name" value="POLY-BETA-1,6-N-ACETYL-D-GLUCOSAMINE N-DEACETYLASE"/>
    <property type="match status" value="1"/>
</dbReference>
<proteinExistence type="predicted"/>
<dbReference type="GO" id="GO:0005576">
    <property type="term" value="C:extracellular region"/>
    <property type="evidence" value="ECO:0007669"/>
    <property type="project" value="UniProtKB-SubCell"/>
</dbReference>
<evidence type="ECO:0000259" key="3">
    <source>
        <dbReference type="PROSITE" id="PS51677"/>
    </source>
</evidence>
<dbReference type="AlphaFoldDB" id="A0A3B0WCU2"/>
<dbReference type="GO" id="GO:0005975">
    <property type="term" value="P:carbohydrate metabolic process"/>
    <property type="evidence" value="ECO:0007669"/>
    <property type="project" value="InterPro"/>
</dbReference>
<evidence type="ECO:0000256" key="2">
    <source>
        <dbReference type="ARBA" id="ARBA00022729"/>
    </source>
</evidence>
<feature type="domain" description="NodB homology" evidence="3">
    <location>
        <begin position="51"/>
        <end position="240"/>
    </location>
</feature>
<keyword evidence="2" id="KW-0732">Signal</keyword>
<comment type="subcellular location">
    <subcellularLocation>
        <location evidence="1">Secreted</location>
    </subcellularLocation>
</comment>
<dbReference type="PROSITE" id="PS51677">
    <property type="entry name" value="NODB"/>
    <property type="match status" value="1"/>
</dbReference>
<gene>
    <name evidence="4" type="ORF">MNBD_GAMMA05-1269</name>
</gene>
<dbReference type="InterPro" id="IPR051398">
    <property type="entry name" value="Polysacch_Deacetylase"/>
</dbReference>
<dbReference type="Gene3D" id="3.20.20.370">
    <property type="entry name" value="Glycoside hydrolase/deacetylase"/>
    <property type="match status" value="1"/>
</dbReference>